<dbReference type="InterPro" id="IPR011053">
    <property type="entry name" value="Single_hybrid_motif"/>
</dbReference>
<dbReference type="NCBIfam" id="TIGR00527">
    <property type="entry name" value="gcvH"/>
    <property type="match status" value="1"/>
</dbReference>
<dbReference type="Gene3D" id="2.40.50.100">
    <property type="match status" value="1"/>
</dbReference>
<comment type="function">
    <text evidence="3">The glycine cleavage system catalyzes the degradation of glycine. The H protein shuttles the methylamine group of glycine from the P protein to the T protein.</text>
</comment>
<evidence type="ECO:0000256" key="4">
    <source>
        <dbReference type="PIRSR" id="PIRSR617453-50"/>
    </source>
</evidence>
<keyword evidence="7" id="KW-1185">Reference proteome</keyword>
<feature type="domain" description="Lipoyl-binding" evidence="5">
    <location>
        <begin position="22"/>
        <end position="108"/>
    </location>
</feature>
<feature type="modified residue" description="N6-lipoyllysine" evidence="3 4">
    <location>
        <position position="63"/>
    </location>
</feature>
<comment type="caution">
    <text evidence="6">The sequence shown here is derived from an EMBL/GenBank/DDBJ whole genome shotgun (WGS) entry which is preliminary data.</text>
</comment>
<dbReference type="EMBL" id="SRSF01000004">
    <property type="protein sequence ID" value="THH39336.1"/>
    <property type="molecule type" value="Genomic_DNA"/>
</dbReference>
<dbReference type="GO" id="GO:0009249">
    <property type="term" value="P:protein lipoylation"/>
    <property type="evidence" value="ECO:0007669"/>
    <property type="project" value="TreeGrafter"/>
</dbReference>
<dbReference type="NCBIfam" id="NF002270">
    <property type="entry name" value="PRK01202.1"/>
    <property type="match status" value="1"/>
</dbReference>
<dbReference type="InterPro" id="IPR002930">
    <property type="entry name" value="GCV_H"/>
</dbReference>
<evidence type="ECO:0000256" key="3">
    <source>
        <dbReference type="HAMAP-Rule" id="MF_00272"/>
    </source>
</evidence>
<dbReference type="GO" id="GO:0019464">
    <property type="term" value="P:glycine decarboxylation via glycine cleavage system"/>
    <property type="evidence" value="ECO:0007669"/>
    <property type="project" value="UniProtKB-UniRule"/>
</dbReference>
<organism evidence="6 7">
    <name type="scientific">Neolewinella litorea</name>
    <dbReference type="NCBI Taxonomy" id="2562452"/>
    <lineage>
        <taxon>Bacteria</taxon>
        <taxon>Pseudomonadati</taxon>
        <taxon>Bacteroidota</taxon>
        <taxon>Saprospiria</taxon>
        <taxon>Saprospirales</taxon>
        <taxon>Lewinellaceae</taxon>
        <taxon>Neolewinella</taxon>
    </lineage>
</organism>
<dbReference type="HAMAP" id="MF_00272">
    <property type="entry name" value="GcvH"/>
    <property type="match status" value="1"/>
</dbReference>
<sequence>MNVPANLFYTEEHEWVMIEGNVATIGITDFAQEQLDELVYVEVDTVGETLSRNEVFGTVEAVKTTSDLFMPVAGKVIEFNGELDESDGDNPTLVNEDPYGKGWIVKVELTDPDDREGLLDAAAYSALIS</sequence>
<gene>
    <name evidence="3 6" type="primary">gcvH</name>
    <name evidence="6" type="ORF">E4021_11305</name>
</gene>
<comment type="similarity">
    <text evidence="1 3">Belongs to the GcvH family.</text>
</comment>
<reference evidence="6 7" key="1">
    <citation type="submission" date="2019-04" db="EMBL/GenBank/DDBJ databases">
        <title>Lewinella litorea sp. nov., isolated from a marine sand.</title>
        <authorList>
            <person name="Yoon J.-H."/>
        </authorList>
    </citation>
    <scope>NUCLEOTIDE SEQUENCE [LARGE SCALE GENOMIC DNA]</scope>
    <source>
        <strain evidence="6 7">HSMS-39</strain>
    </source>
</reference>
<dbReference type="OrthoDB" id="9796712at2"/>
<dbReference type="AlphaFoldDB" id="A0A4S4NHY8"/>
<dbReference type="PROSITE" id="PS00189">
    <property type="entry name" value="LIPOYL"/>
    <property type="match status" value="1"/>
</dbReference>
<comment type="subunit">
    <text evidence="3">The glycine cleavage system is composed of four proteins: P, T, L and H.</text>
</comment>
<dbReference type="InterPro" id="IPR033753">
    <property type="entry name" value="GCV_H/Fam206"/>
</dbReference>
<dbReference type="InterPro" id="IPR000089">
    <property type="entry name" value="Biotin_lipoyl"/>
</dbReference>
<proteinExistence type="inferred from homology"/>
<dbReference type="GO" id="GO:0005829">
    <property type="term" value="C:cytosol"/>
    <property type="evidence" value="ECO:0007669"/>
    <property type="project" value="TreeGrafter"/>
</dbReference>
<dbReference type="CDD" id="cd06848">
    <property type="entry name" value="GCS_H"/>
    <property type="match status" value="1"/>
</dbReference>
<protein>
    <recommendedName>
        <fullName evidence="3">Glycine cleavage system H protein</fullName>
    </recommendedName>
</protein>
<dbReference type="PANTHER" id="PTHR11715">
    <property type="entry name" value="GLYCINE CLEAVAGE SYSTEM H PROTEIN"/>
    <property type="match status" value="1"/>
</dbReference>
<keyword evidence="2 3" id="KW-0450">Lipoyl</keyword>
<evidence type="ECO:0000256" key="1">
    <source>
        <dbReference type="ARBA" id="ARBA00009249"/>
    </source>
</evidence>
<dbReference type="SUPFAM" id="SSF51230">
    <property type="entry name" value="Single hybrid motif"/>
    <property type="match status" value="1"/>
</dbReference>
<name>A0A4S4NHY8_9BACT</name>
<comment type="cofactor">
    <cofactor evidence="3">
        <name>(R)-lipoate</name>
        <dbReference type="ChEBI" id="CHEBI:83088"/>
    </cofactor>
    <text evidence="3">Binds 1 lipoyl cofactor covalently.</text>
</comment>
<dbReference type="InterPro" id="IPR017453">
    <property type="entry name" value="GCV_H_sub"/>
</dbReference>
<accession>A0A4S4NHY8</accession>
<evidence type="ECO:0000313" key="7">
    <source>
        <dbReference type="Proteomes" id="UP000308528"/>
    </source>
</evidence>
<evidence type="ECO:0000256" key="2">
    <source>
        <dbReference type="ARBA" id="ARBA00022823"/>
    </source>
</evidence>
<dbReference type="Pfam" id="PF01597">
    <property type="entry name" value="GCV_H"/>
    <property type="match status" value="1"/>
</dbReference>
<evidence type="ECO:0000259" key="5">
    <source>
        <dbReference type="PROSITE" id="PS50968"/>
    </source>
</evidence>
<evidence type="ECO:0000313" key="6">
    <source>
        <dbReference type="EMBL" id="THH39336.1"/>
    </source>
</evidence>
<dbReference type="GO" id="GO:0005960">
    <property type="term" value="C:glycine cleavage complex"/>
    <property type="evidence" value="ECO:0007669"/>
    <property type="project" value="InterPro"/>
</dbReference>
<dbReference type="RefSeq" id="WP_136459469.1">
    <property type="nucleotide sequence ID" value="NZ_SRSF01000004.1"/>
</dbReference>
<dbReference type="Proteomes" id="UP000308528">
    <property type="component" value="Unassembled WGS sequence"/>
</dbReference>
<dbReference type="InterPro" id="IPR003016">
    <property type="entry name" value="2-oxoA_DH_lipoyl-BS"/>
</dbReference>
<dbReference type="PROSITE" id="PS50968">
    <property type="entry name" value="BIOTINYL_LIPOYL"/>
    <property type="match status" value="1"/>
</dbReference>
<dbReference type="PANTHER" id="PTHR11715:SF3">
    <property type="entry name" value="GLYCINE CLEAVAGE SYSTEM H PROTEIN-RELATED"/>
    <property type="match status" value="1"/>
</dbReference>